<reference evidence="1 2" key="1">
    <citation type="journal article" date="2010" name="Nature">
        <title>The Ectocarpus genome and the independent evolution of multicellularity in brown algae.</title>
        <authorList>
            <person name="Cock J.M."/>
            <person name="Sterck L."/>
            <person name="Rouze P."/>
            <person name="Scornet D."/>
            <person name="Allen A.E."/>
            <person name="Amoutzias G."/>
            <person name="Anthouard V."/>
            <person name="Artiguenave F."/>
            <person name="Aury J.M."/>
            <person name="Badger J.H."/>
            <person name="Beszteri B."/>
            <person name="Billiau K."/>
            <person name="Bonnet E."/>
            <person name="Bothwell J.H."/>
            <person name="Bowler C."/>
            <person name="Boyen C."/>
            <person name="Brownlee C."/>
            <person name="Carrano C.J."/>
            <person name="Charrier B."/>
            <person name="Cho G.Y."/>
            <person name="Coelho S.M."/>
            <person name="Collen J."/>
            <person name="Corre E."/>
            <person name="Da Silva C."/>
            <person name="Delage L."/>
            <person name="Delaroque N."/>
            <person name="Dittami S.M."/>
            <person name="Doulbeau S."/>
            <person name="Elias M."/>
            <person name="Farnham G."/>
            <person name="Gachon C.M."/>
            <person name="Gschloessl B."/>
            <person name="Heesch S."/>
            <person name="Jabbari K."/>
            <person name="Jubin C."/>
            <person name="Kawai H."/>
            <person name="Kimura K."/>
            <person name="Kloareg B."/>
            <person name="Kupper F.C."/>
            <person name="Lang D."/>
            <person name="Le Bail A."/>
            <person name="Leblanc C."/>
            <person name="Lerouge P."/>
            <person name="Lohr M."/>
            <person name="Lopez P.J."/>
            <person name="Martens C."/>
            <person name="Maumus F."/>
            <person name="Michel G."/>
            <person name="Miranda-Saavedra D."/>
            <person name="Morales J."/>
            <person name="Moreau H."/>
            <person name="Motomura T."/>
            <person name="Nagasato C."/>
            <person name="Napoli C.A."/>
            <person name="Nelson D.R."/>
            <person name="Nyvall-Collen P."/>
            <person name="Peters A.F."/>
            <person name="Pommier C."/>
            <person name="Potin P."/>
            <person name="Poulain J."/>
            <person name="Quesneville H."/>
            <person name="Read B."/>
            <person name="Rensing S.A."/>
            <person name="Ritter A."/>
            <person name="Rousvoal S."/>
            <person name="Samanta M."/>
            <person name="Samson G."/>
            <person name="Schroeder D.C."/>
            <person name="Segurens B."/>
            <person name="Strittmatter M."/>
            <person name="Tonon T."/>
            <person name="Tregear J.W."/>
            <person name="Valentin K."/>
            <person name="von Dassow P."/>
            <person name="Yamagishi T."/>
            <person name="Van de Peer Y."/>
            <person name="Wincker P."/>
        </authorList>
    </citation>
    <scope>NUCLEOTIDE SEQUENCE [LARGE SCALE GENOMIC DNA]</scope>
    <source>
        <strain evidence="2">Ec32 / CCAP1310/4</strain>
    </source>
</reference>
<evidence type="ECO:0000313" key="2">
    <source>
        <dbReference type="Proteomes" id="UP000002630"/>
    </source>
</evidence>
<organism evidence="1 2">
    <name type="scientific">Ectocarpus siliculosus</name>
    <name type="common">Brown alga</name>
    <name type="synonym">Conferva siliculosa</name>
    <dbReference type="NCBI Taxonomy" id="2880"/>
    <lineage>
        <taxon>Eukaryota</taxon>
        <taxon>Sar</taxon>
        <taxon>Stramenopiles</taxon>
        <taxon>Ochrophyta</taxon>
        <taxon>PX clade</taxon>
        <taxon>Phaeophyceae</taxon>
        <taxon>Ectocarpales</taxon>
        <taxon>Ectocarpaceae</taxon>
        <taxon>Ectocarpus</taxon>
    </lineage>
</organism>
<dbReference type="OrthoDB" id="34984at2759"/>
<dbReference type="EMBL" id="FN649726">
    <property type="protein sequence ID" value="CBN76448.1"/>
    <property type="molecule type" value="Genomic_DNA"/>
</dbReference>
<dbReference type="Proteomes" id="UP000002630">
    <property type="component" value="Linkage Group LG01"/>
</dbReference>
<dbReference type="InParanoid" id="D8LAT9"/>
<keyword evidence="2" id="KW-1185">Reference proteome</keyword>
<sequence length="324" mass="37512">MIGIGLLYRRRRACNCFNQNFHALRLPTTAAAPQIKGEGDRAHHIRYISVVSERHSGFTWMTSFLWEYFRDKDVMVTPTLCTWKHWFQDRIHQDVQDGKRPCRGNQQCPACLDTEHTLVVVMWRNPYDWIGGMHSNPHHAKAHRGVQDLEQFMTMPWIMGPELPCIDNFLPNEVLPCKENGRSSIYELDRDGRAYGNIYELRKAKILDFNAVETWVPFYEKVVYEDMLVGPGLRDWLRSLETKYGLVGNYMDVPDNVLQTNMARLWSNMYYTNSEHCAPNCTMGGVTGATAVEALHQMWDEELESGIGYNKVDVQGKAEKNRDV</sequence>
<accession>D8LAT9</accession>
<dbReference type="EMBL" id="FN647682">
    <property type="protein sequence ID" value="CBN76448.1"/>
    <property type="molecule type" value="Genomic_DNA"/>
</dbReference>
<gene>
    <name evidence="1" type="ORF">Esi_0000_0023</name>
</gene>
<evidence type="ECO:0000313" key="1">
    <source>
        <dbReference type="EMBL" id="CBN76448.1"/>
    </source>
</evidence>
<dbReference type="eggNOG" id="ENOG502SQQN">
    <property type="taxonomic scope" value="Eukaryota"/>
</dbReference>
<name>D8LAT9_ECTSI</name>
<dbReference type="AlphaFoldDB" id="D8LAT9"/>
<proteinExistence type="predicted"/>
<protein>
    <submittedName>
        <fullName evidence="1">Uncharacterized protein</fullName>
    </submittedName>
</protein>